<evidence type="ECO:0000313" key="15">
    <source>
        <dbReference type="Proteomes" id="UP000236724"/>
    </source>
</evidence>
<feature type="transmembrane region" description="Helical" evidence="12">
    <location>
        <begin position="145"/>
        <end position="164"/>
    </location>
</feature>
<dbReference type="NCBIfam" id="TIGR01474">
    <property type="entry name" value="ubiA_proteo"/>
    <property type="match status" value="1"/>
</dbReference>
<evidence type="ECO:0000256" key="9">
    <source>
        <dbReference type="ARBA" id="ARBA00022842"/>
    </source>
</evidence>
<dbReference type="InterPro" id="IPR044878">
    <property type="entry name" value="UbiA_sf"/>
</dbReference>
<evidence type="ECO:0000256" key="2">
    <source>
        <dbReference type="ARBA" id="ARBA00004141"/>
    </source>
</evidence>
<protein>
    <recommendedName>
        <fullName evidence="12 13">4-hydroxybenzoate octaprenyltransferase</fullName>
        <ecNumber evidence="12 13">2.5.1.39</ecNumber>
    </recommendedName>
    <alternativeName>
        <fullName evidence="12">4-HB polyprenyltransferase</fullName>
    </alternativeName>
</protein>
<dbReference type="FunFam" id="1.20.120.1780:FF:000001">
    <property type="entry name" value="4-hydroxybenzoate octaprenyltransferase"/>
    <property type="match status" value="1"/>
</dbReference>
<keyword evidence="5 12" id="KW-0997">Cell inner membrane</keyword>
<keyword evidence="6 12" id="KW-0808">Transferase</keyword>
<dbReference type="PANTHER" id="PTHR11048:SF28">
    <property type="entry name" value="4-HYDROXYBENZOATE POLYPRENYLTRANSFERASE, MITOCHONDRIAL"/>
    <property type="match status" value="1"/>
</dbReference>
<dbReference type="GO" id="GO:0006744">
    <property type="term" value="P:ubiquinone biosynthetic process"/>
    <property type="evidence" value="ECO:0007669"/>
    <property type="project" value="UniProtKB-UniRule"/>
</dbReference>
<feature type="transmembrane region" description="Helical" evidence="12">
    <location>
        <begin position="239"/>
        <end position="259"/>
    </location>
</feature>
<evidence type="ECO:0000256" key="5">
    <source>
        <dbReference type="ARBA" id="ARBA00022519"/>
    </source>
</evidence>
<feature type="transmembrane region" description="Helical" evidence="12">
    <location>
        <begin position="117"/>
        <end position="136"/>
    </location>
</feature>
<dbReference type="HAMAP" id="MF_01635">
    <property type="entry name" value="UbiA"/>
    <property type="match status" value="1"/>
</dbReference>
<evidence type="ECO:0000256" key="3">
    <source>
        <dbReference type="ARBA" id="ARBA00005985"/>
    </source>
</evidence>
<dbReference type="InterPro" id="IPR006370">
    <property type="entry name" value="HB_polyprenyltransferase-like"/>
</dbReference>
<evidence type="ECO:0000256" key="12">
    <source>
        <dbReference type="HAMAP-Rule" id="MF_01635"/>
    </source>
</evidence>
<evidence type="ECO:0000256" key="6">
    <source>
        <dbReference type="ARBA" id="ARBA00022679"/>
    </source>
</evidence>
<evidence type="ECO:0000256" key="13">
    <source>
        <dbReference type="NCBIfam" id="TIGR01474"/>
    </source>
</evidence>
<evidence type="ECO:0000256" key="1">
    <source>
        <dbReference type="ARBA" id="ARBA00001946"/>
    </source>
</evidence>
<keyword evidence="8 12" id="KW-0812">Transmembrane</keyword>
<dbReference type="GO" id="GO:0005886">
    <property type="term" value="C:plasma membrane"/>
    <property type="evidence" value="ECO:0007669"/>
    <property type="project" value="UniProtKB-SubCell"/>
</dbReference>
<evidence type="ECO:0000256" key="8">
    <source>
        <dbReference type="ARBA" id="ARBA00022692"/>
    </source>
</evidence>
<reference evidence="14 15" key="1">
    <citation type="submission" date="2016-10" db="EMBL/GenBank/DDBJ databases">
        <authorList>
            <person name="de Groot N.N."/>
        </authorList>
    </citation>
    <scope>NUCLEOTIDE SEQUENCE [LARGE SCALE GENOMIC DNA]</scope>
    <source>
        <strain evidence="14">MBHS1</strain>
    </source>
</reference>
<evidence type="ECO:0000256" key="7">
    <source>
        <dbReference type="ARBA" id="ARBA00022688"/>
    </source>
</evidence>
<comment type="pathway">
    <text evidence="12">Cofactor biosynthesis; ubiquinone biosynthesis.</text>
</comment>
<dbReference type="PANTHER" id="PTHR11048">
    <property type="entry name" value="PRENYLTRANSFERASES"/>
    <property type="match status" value="1"/>
</dbReference>
<feature type="transmembrane region" description="Helical" evidence="12">
    <location>
        <begin position="87"/>
        <end position="111"/>
    </location>
</feature>
<dbReference type="RefSeq" id="WP_103922101.1">
    <property type="nucleotide sequence ID" value="NZ_FMSV02000553.1"/>
</dbReference>
<evidence type="ECO:0000256" key="4">
    <source>
        <dbReference type="ARBA" id="ARBA00022475"/>
    </source>
</evidence>
<dbReference type="Pfam" id="PF01040">
    <property type="entry name" value="UbiA"/>
    <property type="match status" value="1"/>
</dbReference>
<dbReference type="InterPro" id="IPR000537">
    <property type="entry name" value="UbiA_prenyltransferase"/>
</dbReference>
<evidence type="ECO:0000256" key="10">
    <source>
        <dbReference type="ARBA" id="ARBA00022989"/>
    </source>
</evidence>
<feature type="transmembrane region" description="Helical" evidence="12">
    <location>
        <begin position="47"/>
        <end position="67"/>
    </location>
</feature>
<keyword evidence="9 12" id="KW-0460">Magnesium</keyword>
<dbReference type="Gene3D" id="1.10.357.140">
    <property type="entry name" value="UbiA prenyltransferase"/>
    <property type="match status" value="1"/>
</dbReference>
<comment type="function">
    <text evidence="12">Catalyzes the prenylation of para-hydroxybenzoate (PHB) with an all-trans polyprenyl group. Mediates the second step in the final reaction sequence of ubiquinone-8 (UQ-8) biosynthesis, which is the condensation of the polyisoprenoid side chain with PHB, generating the first membrane-bound Q intermediate 3-octaprenyl-4-hydroxybenzoate.</text>
</comment>
<comment type="catalytic activity">
    <reaction evidence="12">
        <text>all-trans-octaprenyl diphosphate + 4-hydroxybenzoate = 4-hydroxy-3-(all-trans-octaprenyl)benzoate + diphosphate</text>
        <dbReference type="Rhea" id="RHEA:27782"/>
        <dbReference type="ChEBI" id="CHEBI:1617"/>
        <dbReference type="ChEBI" id="CHEBI:17879"/>
        <dbReference type="ChEBI" id="CHEBI:33019"/>
        <dbReference type="ChEBI" id="CHEBI:57711"/>
        <dbReference type="EC" id="2.5.1.39"/>
    </reaction>
</comment>
<organism evidence="14 15">
    <name type="scientific">Candidatus Venteria ishoeyi</name>
    <dbReference type="NCBI Taxonomy" id="1899563"/>
    <lineage>
        <taxon>Bacteria</taxon>
        <taxon>Pseudomonadati</taxon>
        <taxon>Pseudomonadota</taxon>
        <taxon>Gammaproteobacteria</taxon>
        <taxon>Thiotrichales</taxon>
        <taxon>Thiotrichaceae</taxon>
        <taxon>Venteria</taxon>
    </lineage>
</organism>
<feature type="transmembrane region" description="Helical" evidence="12">
    <location>
        <begin position="211"/>
        <end position="233"/>
    </location>
</feature>
<accession>A0A1H6FHP8</accession>
<dbReference type="FunFam" id="1.10.357.140:FF:000002">
    <property type="entry name" value="4-hydroxybenzoate octaprenyltransferase"/>
    <property type="match status" value="1"/>
</dbReference>
<keyword evidence="11 12" id="KW-0472">Membrane</keyword>
<name>A0A1H6FHP8_9GAMM</name>
<dbReference type="Gene3D" id="1.20.120.1780">
    <property type="entry name" value="UbiA prenyltransferase"/>
    <property type="match status" value="1"/>
</dbReference>
<dbReference type="PROSITE" id="PS00943">
    <property type="entry name" value="UBIA"/>
    <property type="match status" value="1"/>
</dbReference>
<feature type="transmembrane region" description="Helical" evidence="12">
    <location>
        <begin position="20"/>
        <end position="41"/>
    </location>
</feature>
<dbReference type="UniPathway" id="UPA00232"/>
<dbReference type="EC" id="2.5.1.39" evidence="12 13"/>
<dbReference type="GO" id="GO:0008412">
    <property type="term" value="F:4-hydroxybenzoate polyprenyltransferase activity"/>
    <property type="evidence" value="ECO:0007669"/>
    <property type="project" value="UniProtKB-UniRule"/>
</dbReference>
<evidence type="ECO:0000313" key="14">
    <source>
        <dbReference type="EMBL" id="SEH08575.1"/>
    </source>
</evidence>
<comment type="cofactor">
    <cofactor evidence="1 12">
        <name>Mg(2+)</name>
        <dbReference type="ChEBI" id="CHEBI:18420"/>
    </cofactor>
</comment>
<comment type="similarity">
    <text evidence="3 12">Belongs to the UbiA prenyltransferase family.</text>
</comment>
<proteinExistence type="inferred from homology"/>
<keyword evidence="15" id="KW-1185">Reference proteome</keyword>
<keyword evidence="7 12" id="KW-0831">Ubiquinone biosynthesis</keyword>
<dbReference type="CDD" id="cd13959">
    <property type="entry name" value="PT_UbiA_COQ2"/>
    <property type="match status" value="1"/>
</dbReference>
<gene>
    <name evidence="12 14" type="primary">ubiA</name>
    <name evidence="14" type="ORF">MBHS_04467</name>
</gene>
<comment type="subcellular location">
    <subcellularLocation>
        <location evidence="12">Cell inner membrane</location>
        <topology evidence="12">Multi-pass membrane protein</topology>
    </subcellularLocation>
    <subcellularLocation>
        <location evidence="2">Membrane</location>
        <topology evidence="2">Multi-pass membrane protein</topology>
    </subcellularLocation>
</comment>
<dbReference type="Proteomes" id="UP000236724">
    <property type="component" value="Unassembled WGS sequence"/>
</dbReference>
<dbReference type="InterPro" id="IPR039653">
    <property type="entry name" value="Prenyltransferase"/>
</dbReference>
<feature type="transmembrane region" description="Helical" evidence="12">
    <location>
        <begin position="271"/>
        <end position="291"/>
    </location>
</feature>
<dbReference type="AlphaFoldDB" id="A0A1H6FHP8"/>
<dbReference type="OrthoDB" id="9782418at2"/>
<keyword evidence="10 12" id="KW-1133">Transmembrane helix</keyword>
<feature type="transmembrane region" description="Helical" evidence="12">
    <location>
        <begin position="170"/>
        <end position="190"/>
    </location>
</feature>
<evidence type="ECO:0000256" key="11">
    <source>
        <dbReference type="ARBA" id="ARBA00023136"/>
    </source>
</evidence>
<dbReference type="EMBL" id="FMSV02000553">
    <property type="protein sequence ID" value="SEH08575.1"/>
    <property type="molecule type" value="Genomic_DNA"/>
</dbReference>
<keyword evidence="4 12" id="KW-1003">Cell membrane</keyword>
<dbReference type="InterPro" id="IPR030470">
    <property type="entry name" value="UbiA_prenylTrfase_CS"/>
</dbReference>
<sequence length="294" mass="33415">MSFPSFKRRHLYQYYLLTRLNRPIGIYLLLWPTLWALWIAGEGRPDWGIVLVFVLGVIIMRSAGCVINDYADRHIDNKVSRTRERPLTSGAISTEEALTVFVILIVLAFLLVLTQNLFTILLSFGALFLAVLYPFMKRFTHLPQVFLGAAFSWAIPMAFAAQTATVPDVAWWLFFSTLLWIVAYDTQYAMTDREDDLKIGVKSTAILFGNADRLIIGLLQTTLLISFVVLGIFYLQANLIYYLCLAGAAGFALYQQYLIHQRKASACFQAFLNNHWLGMMIFLALLGHYNLSSI</sequence>